<dbReference type="EMBL" id="JABXXO010000010">
    <property type="protein sequence ID" value="KAF7768453.1"/>
    <property type="molecule type" value="Genomic_DNA"/>
</dbReference>
<evidence type="ECO:0000313" key="3">
    <source>
        <dbReference type="Proteomes" id="UP000629468"/>
    </source>
</evidence>
<accession>A0A8H7EZ60</accession>
<evidence type="ECO:0000313" key="2">
    <source>
        <dbReference type="EMBL" id="KAF7768453.1"/>
    </source>
</evidence>
<dbReference type="Proteomes" id="UP000629468">
    <property type="component" value="Unassembled WGS sequence"/>
</dbReference>
<sequence length="191" mass="21483">MEIGAETSFTPRITRQERTLSSANTAKAKGKAREQPPVLPFNYAGESWDLAPQEYRVFQDCDKREGEEHVHACFSPLKNGRRVDSQDLLTVNARGGAPLQQRQRHCGKSLSQAEDDASGEETGDRVSSRSRKKRAHTVTSDLPPELLQPANKWKCEIMPALFLWVAAQKDIWNIPVKELVDALTTICRTRI</sequence>
<reference evidence="2 3" key="1">
    <citation type="journal article" name="Sci. Rep.">
        <title>Telomere-to-telomere assembled and centromere annotated genomes of the two main subspecies of the button mushroom Agaricus bisporus reveal especially polymorphic chromosome ends.</title>
        <authorList>
            <person name="Sonnenberg A.S.M."/>
            <person name="Sedaghat-Telgerd N."/>
            <person name="Lavrijssen B."/>
            <person name="Ohm R.A."/>
            <person name="Hendrickx P.M."/>
            <person name="Scholtmeijer K."/>
            <person name="Baars J.J.P."/>
            <person name="van Peer A."/>
        </authorList>
    </citation>
    <scope>NUCLEOTIDE SEQUENCE [LARGE SCALE GENOMIC DNA]</scope>
    <source>
        <strain evidence="2 3">H119_p4</strain>
    </source>
</reference>
<dbReference type="AlphaFoldDB" id="A0A8H7EZ60"/>
<proteinExistence type="predicted"/>
<feature type="region of interest" description="Disordered" evidence="1">
    <location>
        <begin position="94"/>
        <end position="140"/>
    </location>
</feature>
<gene>
    <name evidence="2" type="ORF">Agabi119p4_7696</name>
</gene>
<comment type="caution">
    <text evidence="2">The sequence shown here is derived from an EMBL/GenBank/DDBJ whole genome shotgun (WGS) entry which is preliminary data.</text>
</comment>
<feature type="region of interest" description="Disordered" evidence="1">
    <location>
        <begin position="1"/>
        <end position="38"/>
    </location>
</feature>
<evidence type="ECO:0000256" key="1">
    <source>
        <dbReference type="SAM" id="MobiDB-lite"/>
    </source>
</evidence>
<name>A0A8H7EZ60_AGABI</name>
<feature type="compositionally biased region" description="Polar residues" evidence="1">
    <location>
        <begin position="7"/>
        <end position="25"/>
    </location>
</feature>
<protein>
    <submittedName>
        <fullName evidence="2">Uncharacterized protein</fullName>
    </submittedName>
</protein>
<organism evidence="2 3">
    <name type="scientific">Agaricus bisporus var. burnettii</name>
    <dbReference type="NCBI Taxonomy" id="192524"/>
    <lineage>
        <taxon>Eukaryota</taxon>
        <taxon>Fungi</taxon>
        <taxon>Dikarya</taxon>
        <taxon>Basidiomycota</taxon>
        <taxon>Agaricomycotina</taxon>
        <taxon>Agaricomycetes</taxon>
        <taxon>Agaricomycetidae</taxon>
        <taxon>Agaricales</taxon>
        <taxon>Agaricineae</taxon>
        <taxon>Agaricaceae</taxon>
        <taxon>Agaricus</taxon>
    </lineage>
</organism>